<dbReference type="Proteomes" id="UP001144471">
    <property type="component" value="Unassembled WGS sequence"/>
</dbReference>
<feature type="transmembrane region" description="Helical" evidence="2">
    <location>
        <begin position="112"/>
        <end position="133"/>
    </location>
</feature>
<dbReference type="RefSeq" id="WP_281833845.1">
    <property type="nucleotide sequence ID" value="NZ_BSDY01000003.1"/>
</dbReference>
<comment type="caution">
    <text evidence="3">The sequence shown here is derived from an EMBL/GenBank/DDBJ whole genome shotgun (WGS) entry which is preliminary data.</text>
</comment>
<gene>
    <name evidence="3" type="ORF">PM10SUCC1_09240</name>
</gene>
<organism evidence="3 4">
    <name type="scientific">Propionigenium maris DSM 9537</name>
    <dbReference type="NCBI Taxonomy" id="1123000"/>
    <lineage>
        <taxon>Bacteria</taxon>
        <taxon>Fusobacteriati</taxon>
        <taxon>Fusobacteriota</taxon>
        <taxon>Fusobacteriia</taxon>
        <taxon>Fusobacteriales</taxon>
        <taxon>Fusobacteriaceae</taxon>
        <taxon>Propionigenium</taxon>
    </lineage>
</organism>
<keyword evidence="4" id="KW-1185">Reference proteome</keyword>
<evidence type="ECO:0000313" key="4">
    <source>
        <dbReference type="Proteomes" id="UP001144471"/>
    </source>
</evidence>
<keyword evidence="2" id="KW-0812">Transmembrane</keyword>
<evidence type="ECO:0000256" key="2">
    <source>
        <dbReference type="SAM" id="Phobius"/>
    </source>
</evidence>
<feature type="coiled-coil region" evidence="1">
    <location>
        <begin position="207"/>
        <end position="234"/>
    </location>
</feature>
<evidence type="ECO:0000256" key="1">
    <source>
        <dbReference type="SAM" id="Coils"/>
    </source>
</evidence>
<evidence type="ECO:0008006" key="5">
    <source>
        <dbReference type="Google" id="ProtNLM"/>
    </source>
</evidence>
<dbReference type="AlphaFoldDB" id="A0A9W6GK33"/>
<evidence type="ECO:0000313" key="3">
    <source>
        <dbReference type="EMBL" id="GLI55410.1"/>
    </source>
</evidence>
<accession>A0A9W6GK33</accession>
<dbReference type="EMBL" id="BSDY01000003">
    <property type="protein sequence ID" value="GLI55410.1"/>
    <property type="molecule type" value="Genomic_DNA"/>
</dbReference>
<protein>
    <recommendedName>
        <fullName evidence="5">DUF4129 domain-containing protein</fullName>
    </recommendedName>
</protein>
<reference evidence="3" key="1">
    <citation type="submission" date="2022-12" db="EMBL/GenBank/DDBJ databases">
        <title>Reference genome sequencing for broad-spectrum identification of bacterial and archaeal isolates by mass spectrometry.</title>
        <authorList>
            <person name="Sekiguchi Y."/>
            <person name="Tourlousse D.M."/>
        </authorList>
    </citation>
    <scope>NUCLEOTIDE SEQUENCE</scope>
    <source>
        <strain evidence="3">10succ1</strain>
    </source>
</reference>
<keyword evidence="2" id="KW-1133">Transmembrane helix</keyword>
<proteinExistence type="predicted"/>
<name>A0A9W6GK33_9FUSO</name>
<keyword evidence="2" id="KW-0472">Membrane</keyword>
<sequence>MKKLLLLILLVSHLALGRDILIGDRINLLISGSSEDKVREAFQAFEIEDIRESEEGSVVTLRSYHPGEQVVEIGDKRLVFNVKSSLEEGEREIYSDLSDGSARTLAKPRFPWIFAGGVLLGLSSLMYLLVGVIGRRKKKEQLSPREKFYGNLEDLGEDYTYRISYLTREYADHLMGSNLLSGRYEKSEGAPKELLHFLGELDSLKFARRSEGDREELKDRARELIESIEKTCNIGEAKEGSNV</sequence>
<keyword evidence="1" id="KW-0175">Coiled coil</keyword>